<accession>A0ACB8T2C5</accession>
<comment type="caution">
    <text evidence="1">The sequence shown here is derived from an EMBL/GenBank/DDBJ whole genome shotgun (WGS) entry which is preliminary data.</text>
</comment>
<reference evidence="1" key="2">
    <citation type="journal article" date="2022" name="New Phytol.">
        <title>Evolutionary transition to the ectomycorrhizal habit in the genomes of a hyperdiverse lineage of mushroom-forming fungi.</title>
        <authorList>
            <person name="Looney B."/>
            <person name="Miyauchi S."/>
            <person name="Morin E."/>
            <person name="Drula E."/>
            <person name="Courty P.E."/>
            <person name="Kohler A."/>
            <person name="Kuo A."/>
            <person name="LaButti K."/>
            <person name="Pangilinan J."/>
            <person name="Lipzen A."/>
            <person name="Riley R."/>
            <person name="Andreopoulos W."/>
            <person name="He G."/>
            <person name="Johnson J."/>
            <person name="Nolan M."/>
            <person name="Tritt A."/>
            <person name="Barry K.W."/>
            <person name="Grigoriev I.V."/>
            <person name="Nagy L.G."/>
            <person name="Hibbett D."/>
            <person name="Henrissat B."/>
            <person name="Matheny P.B."/>
            <person name="Labbe J."/>
            <person name="Martin F.M."/>
        </authorList>
    </citation>
    <scope>NUCLEOTIDE SEQUENCE</scope>
    <source>
        <strain evidence="1">HHB10654</strain>
    </source>
</reference>
<organism evidence="1 2">
    <name type="scientific">Artomyces pyxidatus</name>
    <dbReference type="NCBI Taxonomy" id="48021"/>
    <lineage>
        <taxon>Eukaryota</taxon>
        <taxon>Fungi</taxon>
        <taxon>Dikarya</taxon>
        <taxon>Basidiomycota</taxon>
        <taxon>Agaricomycotina</taxon>
        <taxon>Agaricomycetes</taxon>
        <taxon>Russulales</taxon>
        <taxon>Auriscalpiaceae</taxon>
        <taxon>Artomyces</taxon>
    </lineage>
</organism>
<keyword evidence="2" id="KW-1185">Reference proteome</keyword>
<protein>
    <submittedName>
        <fullName evidence="1">Uncharacterized protein</fullName>
    </submittedName>
</protein>
<reference evidence="1" key="1">
    <citation type="submission" date="2021-03" db="EMBL/GenBank/DDBJ databases">
        <authorList>
            <consortium name="DOE Joint Genome Institute"/>
            <person name="Ahrendt S."/>
            <person name="Looney B.P."/>
            <person name="Miyauchi S."/>
            <person name="Morin E."/>
            <person name="Drula E."/>
            <person name="Courty P.E."/>
            <person name="Chicoki N."/>
            <person name="Fauchery L."/>
            <person name="Kohler A."/>
            <person name="Kuo A."/>
            <person name="Labutti K."/>
            <person name="Pangilinan J."/>
            <person name="Lipzen A."/>
            <person name="Riley R."/>
            <person name="Andreopoulos W."/>
            <person name="He G."/>
            <person name="Johnson J."/>
            <person name="Barry K.W."/>
            <person name="Grigoriev I.V."/>
            <person name="Nagy L."/>
            <person name="Hibbett D."/>
            <person name="Henrissat B."/>
            <person name="Matheny P.B."/>
            <person name="Labbe J."/>
            <person name="Martin F."/>
        </authorList>
    </citation>
    <scope>NUCLEOTIDE SEQUENCE</scope>
    <source>
        <strain evidence="1">HHB10654</strain>
    </source>
</reference>
<dbReference type="EMBL" id="MU277208">
    <property type="protein sequence ID" value="KAI0062258.1"/>
    <property type="molecule type" value="Genomic_DNA"/>
</dbReference>
<proteinExistence type="predicted"/>
<sequence>MDLRRLAQANAMSSPRPSSSSSANSSGPSTPTSKPTLPITPKTRPSYPISRSPLETPSLSASLPFDWDAARGRREPPYSPLGTRRRGGRKSEAGVGMKGTPSRRAVRKRSMYEKITAFPSRVAFEISIFPHNVPLPAPKTSAWLIGGIMHLIHFYVRISQLREVPDSDLGWEDMYREDNNLSWFDWTVPTSFLLILAASLNALFLFTHTKLYHLHSQPDPVASPHARFVAAPADPPTLGQRVRAHLWHAFVAFWKFLLGIATSAPSGGGAQSARRVQELEVWTPGEGELMLFCVYSPMHALLWPLWNAGNWIMMAAVMVGVGVQLRVLTKTYDALLKDKAIIAAEVMHEYDQKFVYPRVNPIRRDACVMTNEAEIVDRY</sequence>
<gene>
    <name evidence="1" type="ORF">BV25DRAFT_1885488</name>
</gene>
<name>A0ACB8T2C5_9AGAM</name>
<dbReference type="Proteomes" id="UP000814140">
    <property type="component" value="Unassembled WGS sequence"/>
</dbReference>
<evidence type="ECO:0000313" key="2">
    <source>
        <dbReference type="Proteomes" id="UP000814140"/>
    </source>
</evidence>
<evidence type="ECO:0000313" key="1">
    <source>
        <dbReference type="EMBL" id="KAI0062258.1"/>
    </source>
</evidence>